<evidence type="ECO:0000256" key="9">
    <source>
        <dbReference type="HAMAP-Rule" id="MF_01464"/>
    </source>
</evidence>
<keyword evidence="5 9" id="KW-0653">Protein transport</keyword>
<feature type="transmembrane region" description="Helical" evidence="9">
    <location>
        <begin position="278"/>
        <end position="302"/>
    </location>
</feature>
<dbReference type="SUPFAM" id="SSF82866">
    <property type="entry name" value="Multidrug efflux transporter AcrB transmembrane domain"/>
    <property type="match status" value="1"/>
</dbReference>
<dbReference type="Proteomes" id="UP000249377">
    <property type="component" value="Unassembled WGS sequence"/>
</dbReference>
<evidence type="ECO:0000256" key="4">
    <source>
        <dbReference type="ARBA" id="ARBA00022692"/>
    </source>
</evidence>
<feature type="transmembrane region" description="Helical" evidence="9">
    <location>
        <begin position="138"/>
        <end position="159"/>
    </location>
</feature>
<dbReference type="Gene3D" id="1.20.1640.10">
    <property type="entry name" value="Multidrug efflux transporter AcrB transmembrane domain"/>
    <property type="match status" value="1"/>
</dbReference>
<dbReference type="GO" id="GO:0005886">
    <property type="term" value="C:plasma membrane"/>
    <property type="evidence" value="ECO:0007669"/>
    <property type="project" value="UniProtKB-SubCell"/>
</dbReference>
<keyword evidence="2 9" id="KW-0813">Transport</keyword>
<feature type="transmembrane region" description="Helical" evidence="9">
    <location>
        <begin position="171"/>
        <end position="193"/>
    </location>
</feature>
<dbReference type="GO" id="GO:0006605">
    <property type="term" value="P:protein targeting"/>
    <property type="evidence" value="ECO:0007669"/>
    <property type="project" value="UniProtKB-UniRule"/>
</dbReference>
<dbReference type="Pfam" id="PF02355">
    <property type="entry name" value="SecD_SecF_C"/>
    <property type="match status" value="1"/>
</dbReference>
<evidence type="ECO:0000313" key="12">
    <source>
        <dbReference type="Proteomes" id="UP000249377"/>
    </source>
</evidence>
<dbReference type="PANTHER" id="PTHR30081:SF8">
    <property type="entry name" value="PROTEIN TRANSLOCASE SUBUNIT SECF"/>
    <property type="match status" value="1"/>
</dbReference>
<dbReference type="InterPro" id="IPR005665">
    <property type="entry name" value="SecF_bac"/>
</dbReference>
<dbReference type="InterPro" id="IPR022813">
    <property type="entry name" value="SecD/SecF_arch_bac"/>
</dbReference>
<gene>
    <name evidence="9 11" type="primary">secF</name>
    <name evidence="11" type="ORF">DPQ25_11115</name>
</gene>
<evidence type="ECO:0000259" key="10">
    <source>
        <dbReference type="Pfam" id="PF02355"/>
    </source>
</evidence>
<evidence type="ECO:0000256" key="7">
    <source>
        <dbReference type="ARBA" id="ARBA00023010"/>
    </source>
</evidence>
<reference evidence="11 12" key="1">
    <citation type="submission" date="2018-06" db="EMBL/GenBank/DDBJ databases">
        <title>Noncontiguous genome sequence of Ruminococcaceae bacterium ASD2818.</title>
        <authorList>
            <person name="Chaplin A.V."/>
            <person name="Sokolova S.R."/>
            <person name="Kochetkova T.O."/>
            <person name="Goltsov A.Y."/>
            <person name="Trofimov D.Y."/>
            <person name="Efimov B.A."/>
        </authorList>
    </citation>
    <scope>NUCLEOTIDE SEQUENCE [LARGE SCALE GENOMIC DNA]</scope>
    <source>
        <strain evidence="11 12">ASD2818</strain>
    </source>
</reference>
<keyword evidence="4 9" id="KW-0812">Transmembrane</keyword>
<keyword evidence="3 9" id="KW-1003">Cell membrane</keyword>
<dbReference type="GO" id="GO:0043952">
    <property type="term" value="P:protein transport by the Sec complex"/>
    <property type="evidence" value="ECO:0007669"/>
    <property type="project" value="UniProtKB-UniRule"/>
</dbReference>
<keyword evidence="12" id="KW-1185">Reference proteome</keyword>
<evidence type="ECO:0000256" key="6">
    <source>
        <dbReference type="ARBA" id="ARBA00022989"/>
    </source>
</evidence>
<sequence length="319" mass="35128">MKNFHVKFYENRKIYFTISLAIILAGVIFNVIFGTALDIQFKGGAMINYTYSGEIDQSVVESKVEEVTGQNVDVRIYENMNQDAEAAKNSVSISFTGSQSISIDVQKQIAEALTKEYPDAGFAVSQSNSVDPTMGQSFFAKCLVAIAITFVLLIIYVGFRFRKIGGTSAGVMAIVALLHDVSIVYFVFVIFQIPINDSFIAVVLTILGYSLNNTIIIYDRVRENRRLLGPKASYSELVNTSINQTLTRSIYTTLCTFAAITSVFIVGMIFNISSVMTFALPMMVGVVAGCYSSVCLAGPLYVMWQNHKQKKRLEAGAKA</sequence>
<dbReference type="PANTHER" id="PTHR30081">
    <property type="entry name" value="PROTEIN-EXPORT MEMBRANE PROTEIN SEC"/>
    <property type="match status" value="1"/>
</dbReference>
<evidence type="ECO:0000256" key="5">
    <source>
        <dbReference type="ARBA" id="ARBA00022927"/>
    </source>
</evidence>
<dbReference type="RefSeq" id="WP_112333250.1">
    <property type="nucleotide sequence ID" value="NZ_QLYR01000008.1"/>
</dbReference>
<evidence type="ECO:0000256" key="1">
    <source>
        <dbReference type="ARBA" id="ARBA00004651"/>
    </source>
</evidence>
<protein>
    <recommendedName>
        <fullName evidence="9">Protein-export membrane protein SecF</fullName>
    </recommendedName>
</protein>
<dbReference type="AlphaFoldDB" id="A0A328UAG6"/>
<organism evidence="11 12">
    <name type="scientific">Hydrogeniiclostridium mannosilyticum</name>
    <dbReference type="NCBI Taxonomy" id="2764322"/>
    <lineage>
        <taxon>Bacteria</taxon>
        <taxon>Bacillati</taxon>
        <taxon>Bacillota</taxon>
        <taxon>Clostridia</taxon>
        <taxon>Eubacteriales</taxon>
        <taxon>Acutalibacteraceae</taxon>
        <taxon>Hydrogeniiclostridium</taxon>
    </lineage>
</organism>
<dbReference type="HAMAP" id="MF_01464_B">
    <property type="entry name" value="SecF_B"/>
    <property type="match status" value="1"/>
</dbReference>
<dbReference type="GO" id="GO:0015450">
    <property type="term" value="F:protein-transporting ATPase activity"/>
    <property type="evidence" value="ECO:0007669"/>
    <property type="project" value="InterPro"/>
</dbReference>
<feature type="transmembrane region" description="Helical" evidence="9">
    <location>
        <begin position="199"/>
        <end position="218"/>
    </location>
</feature>
<dbReference type="InterPro" id="IPR022645">
    <property type="entry name" value="SecD/SecF_bac"/>
</dbReference>
<comment type="similarity">
    <text evidence="9">Belongs to the SecD/SecF family. SecF subfamily.</text>
</comment>
<accession>A0A328UAG6</accession>
<comment type="subcellular location">
    <subcellularLocation>
        <location evidence="1 9">Cell membrane</location>
        <topology evidence="1 9">Multi-pass membrane protein</topology>
    </subcellularLocation>
</comment>
<dbReference type="PRINTS" id="PR01755">
    <property type="entry name" value="SECFTRNLCASE"/>
</dbReference>
<keyword evidence="7 9" id="KW-0811">Translocation</keyword>
<dbReference type="EMBL" id="QLYR01000008">
    <property type="protein sequence ID" value="RAQ25559.1"/>
    <property type="molecule type" value="Genomic_DNA"/>
</dbReference>
<comment type="function">
    <text evidence="9">Part of the Sec protein translocase complex. Interacts with the SecYEG preprotein conducting channel. SecDF uses the proton motive force (PMF) to complete protein translocation after the ATP-dependent function of SecA.</text>
</comment>
<keyword evidence="6 9" id="KW-1133">Transmembrane helix</keyword>
<evidence type="ECO:0000313" key="11">
    <source>
        <dbReference type="EMBL" id="RAQ25559.1"/>
    </source>
</evidence>
<comment type="caution">
    <text evidence="11">The sequence shown here is derived from an EMBL/GenBank/DDBJ whole genome shotgun (WGS) entry which is preliminary data.</text>
</comment>
<evidence type="ECO:0000256" key="2">
    <source>
        <dbReference type="ARBA" id="ARBA00022448"/>
    </source>
</evidence>
<feature type="transmembrane region" description="Helical" evidence="9">
    <location>
        <begin position="14"/>
        <end position="33"/>
    </location>
</feature>
<dbReference type="NCBIfam" id="TIGR00966">
    <property type="entry name" value="transloc_SecF"/>
    <property type="match status" value="1"/>
</dbReference>
<proteinExistence type="inferred from homology"/>
<feature type="domain" description="Protein export membrane protein SecD/SecF C-terminal" evidence="10">
    <location>
        <begin position="121"/>
        <end position="306"/>
    </location>
</feature>
<dbReference type="GO" id="GO:0065002">
    <property type="term" value="P:intracellular protein transmembrane transport"/>
    <property type="evidence" value="ECO:0007669"/>
    <property type="project" value="UniProtKB-UniRule"/>
</dbReference>
<keyword evidence="8 9" id="KW-0472">Membrane</keyword>
<dbReference type="InterPro" id="IPR048634">
    <property type="entry name" value="SecD_SecF_C"/>
</dbReference>
<evidence type="ECO:0000256" key="3">
    <source>
        <dbReference type="ARBA" id="ARBA00022475"/>
    </source>
</evidence>
<name>A0A328UAG6_9FIRM</name>
<feature type="transmembrane region" description="Helical" evidence="9">
    <location>
        <begin position="250"/>
        <end position="272"/>
    </location>
</feature>
<evidence type="ECO:0000256" key="8">
    <source>
        <dbReference type="ARBA" id="ARBA00023136"/>
    </source>
</evidence>
<comment type="subunit">
    <text evidence="9">Forms a complex with SecD. Part of the essential Sec protein translocation apparatus which comprises SecA, SecYEG and auxiliary proteins SecDF. Other proteins may also be involved.</text>
</comment>